<evidence type="ECO:0000256" key="9">
    <source>
        <dbReference type="ARBA" id="ARBA00023315"/>
    </source>
</evidence>
<evidence type="ECO:0000256" key="1">
    <source>
        <dbReference type="ARBA" id="ARBA00005189"/>
    </source>
</evidence>
<keyword evidence="6" id="KW-0276">Fatty acid metabolism</keyword>
<evidence type="ECO:0000259" key="11">
    <source>
        <dbReference type="Pfam" id="PF08545"/>
    </source>
</evidence>
<keyword evidence="8" id="KW-0275">Fatty acid biosynthesis</keyword>
<evidence type="ECO:0000256" key="5">
    <source>
        <dbReference type="ARBA" id="ARBA00022679"/>
    </source>
</evidence>
<reference evidence="12" key="1">
    <citation type="submission" date="2014-06" db="EMBL/GenBank/DDBJ databases">
        <title>Key roles for freshwater Actinobacteria revealed by deep metagenomic sequencing.</title>
        <authorList>
            <person name="Ghai R."/>
            <person name="Mizuno C.M."/>
            <person name="Picazo A."/>
            <person name="Camacho A."/>
            <person name="Rodriguez-Valera F."/>
        </authorList>
    </citation>
    <scope>NUCLEOTIDE SEQUENCE</scope>
</reference>
<dbReference type="HAMAP" id="MF_01815">
    <property type="entry name" value="FabH"/>
    <property type="match status" value="1"/>
</dbReference>
<dbReference type="CDD" id="cd00830">
    <property type="entry name" value="KAS_III"/>
    <property type="match status" value="1"/>
</dbReference>
<evidence type="ECO:0000256" key="4">
    <source>
        <dbReference type="ARBA" id="ARBA00022516"/>
    </source>
</evidence>
<keyword evidence="9" id="KW-0012">Acyltransferase</keyword>
<dbReference type="InterPro" id="IPR004655">
    <property type="entry name" value="FabH"/>
</dbReference>
<comment type="pathway">
    <text evidence="1">Lipid metabolism.</text>
</comment>
<dbReference type="GO" id="GO:0044550">
    <property type="term" value="P:secondary metabolite biosynthetic process"/>
    <property type="evidence" value="ECO:0007669"/>
    <property type="project" value="TreeGrafter"/>
</dbReference>
<comment type="similarity">
    <text evidence="2">Belongs to the thiolase-like superfamily. FabH family.</text>
</comment>
<sequence length="331" mass="34403">MITLNTPAPVAHAGLLGLGVFRPERIVTNDEICQKIDSNDEWIQERSGIIERRHADAHETVVTMATAAALAAIADAGISPEQLDMVMIATVTHRYQTPSAAVEVAAAIGAVNAAAIDSSAACAGFCYGLGIADGMIRSGVAKYILLIGAEKLSEIVNFEDRGTAFLFADGAGAVIVGPTQAQGIGPTIWGADGTQLDAIIMEPDVFTAERTGNPSVLTMQGQQVFRWAVEQMGDACMQALTAAGVSVADLAAFVPHQANNRITDALVKQLNLPDHVAIARDIQYSGNTSAASVPLALARLRENGEVKSGDLVLLVGFGAGLVHAAQVALVP</sequence>
<proteinExistence type="inferred from homology"/>
<dbReference type="PANTHER" id="PTHR34069:SF2">
    <property type="entry name" value="BETA-KETOACYL-[ACYL-CARRIER-PROTEIN] SYNTHASE III"/>
    <property type="match status" value="1"/>
</dbReference>
<dbReference type="NCBIfam" id="TIGR00747">
    <property type="entry name" value="fabH"/>
    <property type="match status" value="1"/>
</dbReference>
<gene>
    <name evidence="12" type="ORF">GM51_11085</name>
</gene>
<dbReference type="Pfam" id="PF08545">
    <property type="entry name" value="ACP_syn_III"/>
    <property type="match status" value="1"/>
</dbReference>
<evidence type="ECO:0000313" key="12">
    <source>
        <dbReference type="EMBL" id="KGA17105.1"/>
    </source>
</evidence>
<protein>
    <submittedName>
        <fullName evidence="12">3-oxoacyl-ACP synthase III</fullName>
    </submittedName>
</protein>
<dbReference type="GO" id="GO:0004315">
    <property type="term" value="F:3-oxoacyl-[acyl-carrier-protein] synthase activity"/>
    <property type="evidence" value="ECO:0007669"/>
    <property type="project" value="InterPro"/>
</dbReference>
<comment type="caution">
    <text evidence="12">The sequence shown here is derived from an EMBL/GenBank/DDBJ whole genome shotgun (WGS) entry which is preliminary data.</text>
</comment>
<name>A0A094PZ47_9ZZZZ</name>
<dbReference type="GO" id="GO:0006633">
    <property type="term" value="P:fatty acid biosynthetic process"/>
    <property type="evidence" value="ECO:0007669"/>
    <property type="project" value="UniProtKB-KW"/>
</dbReference>
<dbReference type="SUPFAM" id="SSF53901">
    <property type="entry name" value="Thiolase-like"/>
    <property type="match status" value="1"/>
</dbReference>
<keyword evidence="5" id="KW-0808">Transferase</keyword>
<accession>A0A094PZ47</accession>
<feature type="domain" description="Beta-ketoacyl-[acyl-carrier-protein] synthase III C-terminal" evidence="10">
    <location>
        <begin position="240"/>
        <end position="327"/>
    </location>
</feature>
<keyword evidence="7" id="KW-0443">Lipid metabolism</keyword>
<dbReference type="InterPro" id="IPR013751">
    <property type="entry name" value="ACP_syn_III_N"/>
</dbReference>
<keyword evidence="4" id="KW-0444">Lipid biosynthesis</keyword>
<evidence type="ECO:0000256" key="3">
    <source>
        <dbReference type="ARBA" id="ARBA00022490"/>
    </source>
</evidence>
<dbReference type="NCBIfam" id="NF006829">
    <property type="entry name" value="PRK09352.1"/>
    <property type="match status" value="1"/>
</dbReference>
<dbReference type="InterPro" id="IPR013747">
    <property type="entry name" value="ACP_syn_III_C"/>
</dbReference>
<evidence type="ECO:0000256" key="7">
    <source>
        <dbReference type="ARBA" id="ARBA00023098"/>
    </source>
</evidence>
<keyword evidence="3" id="KW-0963">Cytoplasm</keyword>
<dbReference type="InterPro" id="IPR016039">
    <property type="entry name" value="Thiolase-like"/>
</dbReference>
<dbReference type="PANTHER" id="PTHR34069">
    <property type="entry name" value="3-OXOACYL-[ACYL-CARRIER-PROTEIN] SYNTHASE 3"/>
    <property type="match status" value="1"/>
</dbReference>
<dbReference type="Pfam" id="PF08541">
    <property type="entry name" value="ACP_syn_III_C"/>
    <property type="match status" value="1"/>
</dbReference>
<organism evidence="12">
    <name type="scientific">freshwater metagenome</name>
    <dbReference type="NCBI Taxonomy" id="449393"/>
    <lineage>
        <taxon>unclassified sequences</taxon>
        <taxon>metagenomes</taxon>
        <taxon>ecological metagenomes</taxon>
    </lineage>
</organism>
<evidence type="ECO:0000256" key="6">
    <source>
        <dbReference type="ARBA" id="ARBA00022832"/>
    </source>
</evidence>
<evidence type="ECO:0000256" key="2">
    <source>
        <dbReference type="ARBA" id="ARBA00008642"/>
    </source>
</evidence>
<dbReference type="Gene3D" id="3.40.47.10">
    <property type="match status" value="2"/>
</dbReference>
<evidence type="ECO:0000256" key="8">
    <source>
        <dbReference type="ARBA" id="ARBA00023160"/>
    </source>
</evidence>
<evidence type="ECO:0000259" key="10">
    <source>
        <dbReference type="Pfam" id="PF08541"/>
    </source>
</evidence>
<dbReference type="AlphaFoldDB" id="A0A094PZ47"/>
<dbReference type="EMBL" id="JNSL01000068">
    <property type="protein sequence ID" value="KGA17105.1"/>
    <property type="molecule type" value="Genomic_DNA"/>
</dbReference>
<feature type="domain" description="Beta-ketoacyl-[acyl-carrier-protein] synthase III N-terminal" evidence="11">
    <location>
        <begin position="117"/>
        <end position="193"/>
    </location>
</feature>